<organism evidence="12 13">
    <name type="scientific">Nitrosospira lacus</name>
    <dbReference type="NCBI Taxonomy" id="1288494"/>
    <lineage>
        <taxon>Bacteria</taxon>
        <taxon>Pseudomonadati</taxon>
        <taxon>Pseudomonadota</taxon>
        <taxon>Betaproteobacteria</taxon>
        <taxon>Nitrosomonadales</taxon>
        <taxon>Nitrosomonadaceae</taxon>
        <taxon>Nitrosospira</taxon>
    </lineage>
</organism>
<dbReference type="NCBIfam" id="TIGR00254">
    <property type="entry name" value="GGDEF"/>
    <property type="match status" value="1"/>
</dbReference>
<dbReference type="Pfam" id="PF00563">
    <property type="entry name" value="EAL"/>
    <property type="match status" value="1"/>
</dbReference>
<dbReference type="Pfam" id="PF08448">
    <property type="entry name" value="PAS_4"/>
    <property type="match status" value="1"/>
</dbReference>
<comment type="subcellular location">
    <subcellularLocation>
        <location evidence="1">Membrane</location>
    </subcellularLocation>
</comment>
<dbReference type="InterPro" id="IPR006189">
    <property type="entry name" value="CHASE_dom"/>
</dbReference>
<accession>A0A1W6SQ71</accession>
<dbReference type="eggNOG" id="COG3614">
    <property type="taxonomic scope" value="Bacteria"/>
</dbReference>
<dbReference type="CDD" id="cd00130">
    <property type="entry name" value="PAS"/>
    <property type="match status" value="3"/>
</dbReference>
<dbReference type="Gene3D" id="3.30.70.270">
    <property type="match status" value="1"/>
</dbReference>
<dbReference type="PROSITE" id="PS50839">
    <property type="entry name" value="CHASE"/>
    <property type="match status" value="1"/>
</dbReference>
<evidence type="ECO:0000259" key="9">
    <source>
        <dbReference type="PROSITE" id="PS50839"/>
    </source>
</evidence>
<dbReference type="Gene3D" id="3.30.450.20">
    <property type="entry name" value="PAS domain"/>
    <property type="match status" value="3"/>
</dbReference>
<feature type="domain" description="PAC" evidence="8">
    <location>
        <begin position="578"/>
        <end position="629"/>
    </location>
</feature>
<evidence type="ECO:0000256" key="4">
    <source>
        <dbReference type="ARBA" id="ARBA00023136"/>
    </source>
</evidence>
<dbReference type="Pfam" id="PF03924">
    <property type="entry name" value="CHASE"/>
    <property type="match status" value="1"/>
</dbReference>
<dbReference type="GO" id="GO:0071732">
    <property type="term" value="P:cellular response to nitric oxide"/>
    <property type="evidence" value="ECO:0007669"/>
    <property type="project" value="UniProtKB-ARBA"/>
</dbReference>
<dbReference type="PANTHER" id="PTHR44757:SF2">
    <property type="entry name" value="BIOFILM ARCHITECTURE MAINTENANCE PROTEIN MBAA"/>
    <property type="match status" value="1"/>
</dbReference>
<dbReference type="InterPro" id="IPR029787">
    <property type="entry name" value="Nucleotide_cyclase"/>
</dbReference>
<dbReference type="GO" id="GO:0007165">
    <property type="term" value="P:signal transduction"/>
    <property type="evidence" value="ECO:0007669"/>
    <property type="project" value="UniProtKB-ARBA"/>
</dbReference>
<dbReference type="AlphaFoldDB" id="A0A1W6SQ71"/>
<dbReference type="InterPro" id="IPR042240">
    <property type="entry name" value="CHASE_sf"/>
</dbReference>
<evidence type="ECO:0000256" key="2">
    <source>
        <dbReference type="ARBA" id="ARBA00022692"/>
    </source>
</evidence>
<keyword evidence="13" id="KW-1185">Reference proteome</keyword>
<dbReference type="InterPro" id="IPR001633">
    <property type="entry name" value="EAL_dom"/>
</dbReference>
<dbReference type="InterPro" id="IPR043128">
    <property type="entry name" value="Rev_trsase/Diguanyl_cyclase"/>
</dbReference>
<keyword evidence="4 6" id="KW-0472">Membrane</keyword>
<dbReference type="PANTHER" id="PTHR44757">
    <property type="entry name" value="DIGUANYLATE CYCLASE DGCP"/>
    <property type="match status" value="1"/>
</dbReference>
<dbReference type="InterPro" id="IPR000160">
    <property type="entry name" value="GGDEF_dom"/>
</dbReference>
<dbReference type="Gene3D" id="3.20.20.450">
    <property type="entry name" value="EAL domain"/>
    <property type="match status" value="1"/>
</dbReference>
<dbReference type="InterPro" id="IPR013767">
    <property type="entry name" value="PAS_fold"/>
</dbReference>
<dbReference type="PROSITE" id="PS50883">
    <property type="entry name" value="EAL"/>
    <property type="match status" value="1"/>
</dbReference>
<comment type="catalytic activity">
    <reaction evidence="5">
        <text>3',3'-c-di-GMP + H2O = 5'-phosphoguanylyl(3'-&gt;5')guanosine + H(+)</text>
        <dbReference type="Rhea" id="RHEA:24902"/>
        <dbReference type="ChEBI" id="CHEBI:15377"/>
        <dbReference type="ChEBI" id="CHEBI:15378"/>
        <dbReference type="ChEBI" id="CHEBI:58754"/>
        <dbReference type="ChEBI" id="CHEBI:58805"/>
        <dbReference type="EC" id="3.1.4.52"/>
    </reaction>
    <physiologicalReaction direction="left-to-right" evidence="5">
        <dbReference type="Rhea" id="RHEA:24903"/>
    </physiologicalReaction>
</comment>
<dbReference type="Pfam" id="PF13426">
    <property type="entry name" value="PAS_9"/>
    <property type="match status" value="1"/>
</dbReference>
<dbReference type="KEGG" id="nlc:EBAPG3_009295"/>
<evidence type="ECO:0000256" key="6">
    <source>
        <dbReference type="SAM" id="Phobius"/>
    </source>
</evidence>
<evidence type="ECO:0000259" key="10">
    <source>
        <dbReference type="PROSITE" id="PS50883"/>
    </source>
</evidence>
<dbReference type="eggNOG" id="COG5001">
    <property type="taxonomic scope" value="Bacteria"/>
</dbReference>
<keyword evidence="2 6" id="KW-0812">Transmembrane</keyword>
<dbReference type="InterPro" id="IPR035919">
    <property type="entry name" value="EAL_sf"/>
</dbReference>
<dbReference type="PROSITE" id="PS50887">
    <property type="entry name" value="GGDEF"/>
    <property type="match status" value="1"/>
</dbReference>
<evidence type="ECO:0000259" key="8">
    <source>
        <dbReference type="PROSITE" id="PS50113"/>
    </source>
</evidence>
<dbReference type="Pfam" id="PF00990">
    <property type="entry name" value="GGDEF"/>
    <property type="match status" value="1"/>
</dbReference>
<dbReference type="CDD" id="cd01948">
    <property type="entry name" value="EAL"/>
    <property type="match status" value="1"/>
</dbReference>
<evidence type="ECO:0000256" key="3">
    <source>
        <dbReference type="ARBA" id="ARBA00022989"/>
    </source>
</evidence>
<dbReference type="Pfam" id="PF00989">
    <property type="entry name" value="PAS"/>
    <property type="match status" value="1"/>
</dbReference>
<dbReference type="NCBIfam" id="TIGR00229">
    <property type="entry name" value="sensory_box"/>
    <property type="match status" value="3"/>
</dbReference>
<feature type="domain" description="EAL" evidence="10">
    <location>
        <begin position="936"/>
        <end position="1190"/>
    </location>
</feature>
<feature type="domain" description="PAS" evidence="7">
    <location>
        <begin position="633"/>
        <end position="702"/>
    </location>
</feature>
<dbReference type="SUPFAM" id="SSF55073">
    <property type="entry name" value="Nucleotide cyclase"/>
    <property type="match status" value="1"/>
</dbReference>
<dbReference type="GO" id="GO:0016020">
    <property type="term" value="C:membrane"/>
    <property type="evidence" value="ECO:0007669"/>
    <property type="project" value="UniProtKB-SubCell"/>
</dbReference>
<evidence type="ECO:0000256" key="1">
    <source>
        <dbReference type="ARBA" id="ARBA00004370"/>
    </source>
</evidence>
<proteinExistence type="predicted"/>
<dbReference type="InterPro" id="IPR001610">
    <property type="entry name" value="PAC"/>
</dbReference>
<name>A0A1W6SQ71_9PROT</name>
<dbReference type="InterPro" id="IPR000014">
    <property type="entry name" value="PAS"/>
</dbReference>
<dbReference type="SMART" id="SM01079">
    <property type="entry name" value="CHASE"/>
    <property type="match status" value="1"/>
</dbReference>
<dbReference type="SUPFAM" id="SSF141868">
    <property type="entry name" value="EAL domain-like"/>
    <property type="match status" value="1"/>
</dbReference>
<feature type="transmembrane region" description="Helical" evidence="6">
    <location>
        <begin position="28"/>
        <end position="48"/>
    </location>
</feature>
<feature type="domain" description="CHASE" evidence="9">
    <location>
        <begin position="148"/>
        <end position="311"/>
    </location>
</feature>
<protein>
    <submittedName>
        <fullName evidence="12">EAL/GGDEF/PAS domain-containing protein</fullName>
    </submittedName>
</protein>
<sequence>MLRSLNWRRKITTYKHNFPSYSLPSRTIVAALTFAVFLSLTLVSWSVVRDLQERDANNRFDNRLADVISQIQTSFSSYDQVLKGALGHLLASEFVTRDEWRKYVSTLRLGNNPAILGLGFAKSIRPDEMHAHLASIRAEGFPTYRVWPESPREEYTSIVYLEPFSGKNMRALGYDMYSHPVRRAAMSRARDSGETTLSGKIRLVQETEADGQEGVLMYTPYYGRGNLPETLEQRRASLVGYVYAPFRMDDFIGAVLRAELDDLDIRIFDTQSVAQDFPLFDSSKNQPVQSSIPQFRKTITIPVYGQTWTIDVTSRPQFEHAVASQEPWLVLLGGIVVSILTAMVVFMLAVNREKIDAIRQANKELLSAIKDQQAATLELSNSKQRTQRILESITDAFFTLDREWRFTYLNKEAETLLEQNRSILLGKNVWEEFKEAVGSTFEREFHRALHENASVAFEDFYSPLGKWFEVHAYPSEEGLAVYFRDITERKRSETEREKLYQEKLLLLESTGKGIYGIDLEGRCMFINSAAAHMLGYAVSDLLGQHMHALTHNRRADGTIYPVEQCAILQTLRIQRPSHADDDVFWRKDGRCLPVEFTSHPIVESGETTGTVVIFSDITQRKDAELARREADARIREQASLLDKAKDAIIVRSINHHIQFWNQGAERLYGWTLEEVNGKSIENILYDDSTAFHEAMQLVLRDDEWRGELTQRRKDGSTLITEGHWTLVRDDKDQPQSILTINTDITQRKAAEDEIHHLAFYDSLTQLPNRQLLLDRLQQALAASARSHNMGALLFIDLDNFKTLNDTLGHDTGDLLLRQVAPRLVSCVRENDTVARLGGDEFVVVLTGDLGSHSHEAVAQIKMICERILAAFTEPFHLGAYEHHSTPSIGVALFNDQPTTLDELLKRADLAMYQAKASGRNAMCFFDPDMQEVVNVRVVLESDLRRGLEKKEFLLHYQPQVDGNGRVTGAEALVRWQHSRRGLLPPAEFIPHAEESGLIYPLGHWVLETACSQLSAWSARPETARLNMAINVSPRQFRHPDFVDQVLSALDHTGADPQKLKLELTENLLVHNVEDIIAKMATLKTRGVGFALDDFGTGYSSLYYLKRLPLGWLKIDQSFIRELLTDPHDATIVRAILVLAKSMGLSVIAEGVETNAQKSFLAQHGCDAYQGYLFSRPLTFEQFEVFYSRKDTA</sequence>
<dbReference type="FunFam" id="3.30.70.270:FF:000001">
    <property type="entry name" value="Diguanylate cyclase domain protein"/>
    <property type="match status" value="1"/>
</dbReference>
<dbReference type="Proteomes" id="UP000012179">
    <property type="component" value="Chromosome"/>
</dbReference>
<keyword evidence="3 6" id="KW-1133">Transmembrane helix</keyword>
<dbReference type="InterPro" id="IPR035965">
    <property type="entry name" value="PAS-like_dom_sf"/>
</dbReference>
<evidence type="ECO:0000259" key="7">
    <source>
        <dbReference type="PROSITE" id="PS50112"/>
    </source>
</evidence>
<dbReference type="InterPro" id="IPR000700">
    <property type="entry name" value="PAS-assoc_C"/>
</dbReference>
<dbReference type="SUPFAM" id="SSF55785">
    <property type="entry name" value="PYP-like sensor domain (PAS domain)"/>
    <property type="match status" value="3"/>
</dbReference>
<feature type="domain" description="PAS" evidence="7">
    <location>
        <begin position="506"/>
        <end position="544"/>
    </location>
</feature>
<feature type="domain" description="GGDEF" evidence="11">
    <location>
        <begin position="788"/>
        <end position="927"/>
    </location>
</feature>
<dbReference type="PROSITE" id="PS50112">
    <property type="entry name" value="PAS"/>
    <property type="match status" value="3"/>
</dbReference>
<dbReference type="SMART" id="SM00086">
    <property type="entry name" value="PAC"/>
    <property type="match status" value="2"/>
</dbReference>
<dbReference type="CDD" id="cd01949">
    <property type="entry name" value="GGDEF"/>
    <property type="match status" value="1"/>
</dbReference>
<dbReference type="EMBL" id="CP021106">
    <property type="protein sequence ID" value="ARO87945.1"/>
    <property type="molecule type" value="Genomic_DNA"/>
</dbReference>
<dbReference type="GO" id="GO:0071111">
    <property type="term" value="F:cyclic-guanylate-specific phosphodiesterase activity"/>
    <property type="evidence" value="ECO:0007669"/>
    <property type="project" value="UniProtKB-EC"/>
</dbReference>
<evidence type="ECO:0000259" key="11">
    <source>
        <dbReference type="PROSITE" id="PS50887"/>
    </source>
</evidence>
<dbReference type="PROSITE" id="PS50113">
    <property type="entry name" value="PAC"/>
    <property type="match status" value="2"/>
</dbReference>
<dbReference type="SMART" id="SM00052">
    <property type="entry name" value="EAL"/>
    <property type="match status" value="1"/>
</dbReference>
<reference evidence="12 13" key="1">
    <citation type="journal article" date="2015" name="Int. J. Syst. Evol. Microbiol.">
        <title>Nitrosospira lacus sp. nov., a psychrotolerant, ammonia-oxidizing bacterium from sandy lake sediment.</title>
        <authorList>
            <person name="Urakawa H."/>
            <person name="Garcia J.C."/>
            <person name="Nielsen J.L."/>
            <person name="Le V.Q."/>
            <person name="Kozlowski J.A."/>
            <person name="Stein L.Y."/>
            <person name="Lim C.K."/>
            <person name="Pommerening-Roser A."/>
            <person name="Martens-Habbena W."/>
            <person name="Stahl D.A."/>
            <person name="Klotz M.G."/>
        </authorList>
    </citation>
    <scope>NUCLEOTIDE SEQUENCE [LARGE SCALE GENOMIC DNA]</scope>
    <source>
        <strain evidence="12 13">APG3</strain>
    </source>
</reference>
<evidence type="ECO:0000313" key="13">
    <source>
        <dbReference type="Proteomes" id="UP000012179"/>
    </source>
</evidence>
<feature type="transmembrane region" description="Helical" evidence="6">
    <location>
        <begin position="328"/>
        <end position="350"/>
    </location>
</feature>
<dbReference type="SMART" id="SM00091">
    <property type="entry name" value="PAS"/>
    <property type="match status" value="3"/>
</dbReference>
<dbReference type="GO" id="GO:0006355">
    <property type="term" value="P:regulation of DNA-templated transcription"/>
    <property type="evidence" value="ECO:0007669"/>
    <property type="project" value="InterPro"/>
</dbReference>
<dbReference type="FunFam" id="3.20.20.450:FF:000001">
    <property type="entry name" value="Cyclic di-GMP phosphodiesterase yahA"/>
    <property type="match status" value="1"/>
</dbReference>
<dbReference type="InterPro" id="IPR013656">
    <property type="entry name" value="PAS_4"/>
</dbReference>
<feature type="domain" description="PAC" evidence="8">
    <location>
        <begin position="704"/>
        <end position="756"/>
    </location>
</feature>
<dbReference type="Gene3D" id="3.30.450.350">
    <property type="entry name" value="CHASE domain"/>
    <property type="match status" value="1"/>
</dbReference>
<feature type="domain" description="PAS" evidence="7">
    <location>
        <begin position="382"/>
        <end position="452"/>
    </location>
</feature>
<dbReference type="OrthoDB" id="9813903at2"/>
<evidence type="ECO:0000256" key="5">
    <source>
        <dbReference type="ARBA" id="ARBA00051114"/>
    </source>
</evidence>
<dbReference type="InterPro" id="IPR052155">
    <property type="entry name" value="Biofilm_reg_signaling"/>
</dbReference>
<evidence type="ECO:0000313" key="12">
    <source>
        <dbReference type="EMBL" id="ARO87945.1"/>
    </source>
</evidence>
<gene>
    <name evidence="12" type="ORF">EBAPG3_009295</name>
</gene>
<dbReference type="SMART" id="SM00267">
    <property type="entry name" value="GGDEF"/>
    <property type="match status" value="1"/>
</dbReference>